<feature type="site" description="Important for substrate specificity" evidence="4">
    <location>
        <position position="27"/>
    </location>
</feature>
<dbReference type="GO" id="GO:0009117">
    <property type="term" value="P:nucleotide metabolic process"/>
    <property type="evidence" value="ECO:0007669"/>
    <property type="project" value="UniProtKB-KW"/>
</dbReference>
<dbReference type="Gene3D" id="3.90.950.10">
    <property type="match status" value="1"/>
</dbReference>
<keyword evidence="4" id="KW-0963">Cytoplasm</keyword>
<dbReference type="NCBIfam" id="TIGR00172">
    <property type="entry name" value="maf"/>
    <property type="match status" value="1"/>
</dbReference>
<evidence type="ECO:0000313" key="6">
    <source>
        <dbReference type="Proteomes" id="UP000189733"/>
    </source>
</evidence>
<name>A0A1T4VNE2_9BACT</name>
<evidence type="ECO:0000256" key="4">
    <source>
        <dbReference type="HAMAP-Rule" id="MF_00528"/>
    </source>
</evidence>
<reference evidence="5 6" key="1">
    <citation type="submission" date="2017-02" db="EMBL/GenBank/DDBJ databases">
        <authorList>
            <person name="Peterson S.W."/>
        </authorList>
    </citation>
    <scope>NUCLEOTIDE SEQUENCE [LARGE SCALE GENOMIC DNA]</scope>
    <source>
        <strain evidence="5 6">DSM 18034</strain>
    </source>
</reference>
<dbReference type="GO" id="GO:0005737">
    <property type="term" value="C:cytoplasm"/>
    <property type="evidence" value="ECO:0007669"/>
    <property type="project" value="UniProtKB-SubCell"/>
</dbReference>
<dbReference type="EMBL" id="FUYA01000002">
    <property type="protein sequence ID" value="SKA66483.1"/>
    <property type="molecule type" value="Genomic_DNA"/>
</dbReference>
<comment type="catalytic activity">
    <reaction evidence="4">
        <text>dTTP + H2O = dTMP + diphosphate + H(+)</text>
        <dbReference type="Rhea" id="RHEA:28534"/>
        <dbReference type="ChEBI" id="CHEBI:15377"/>
        <dbReference type="ChEBI" id="CHEBI:15378"/>
        <dbReference type="ChEBI" id="CHEBI:33019"/>
        <dbReference type="ChEBI" id="CHEBI:37568"/>
        <dbReference type="ChEBI" id="CHEBI:63528"/>
        <dbReference type="EC" id="3.6.1.9"/>
    </reaction>
</comment>
<dbReference type="OrthoDB" id="9807767at2"/>
<dbReference type="AlphaFoldDB" id="A0A1T4VNE2"/>
<keyword evidence="2 4" id="KW-0378">Hydrolase</keyword>
<accession>A0A1T4VNE2</accession>
<comment type="catalytic activity">
    <reaction evidence="4">
        <text>UTP + H2O = UMP + diphosphate + H(+)</text>
        <dbReference type="Rhea" id="RHEA:29395"/>
        <dbReference type="ChEBI" id="CHEBI:15377"/>
        <dbReference type="ChEBI" id="CHEBI:15378"/>
        <dbReference type="ChEBI" id="CHEBI:33019"/>
        <dbReference type="ChEBI" id="CHEBI:46398"/>
        <dbReference type="ChEBI" id="CHEBI:57865"/>
        <dbReference type="EC" id="3.6.1.9"/>
    </reaction>
</comment>
<feature type="site" description="Important for substrate specificity" evidence="4">
    <location>
        <position position="87"/>
    </location>
</feature>
<comment type="subcellular location">
    <subcellularLocation>
        <location evidence="4">Cytoplasm</location>
    </subcellularLocation>
</comment>
<protein>
    <recommendedName>
        <fullName evidence="4">dTTP/UTP pyrophosphatase</fullName>
        <shortName evidence="4">dTTPase/UTPase</shortName>
        <ecNumber evidence="4">3.6.1.9</ecNumber>
    </recommendedName>
    <alternativeName>
        <fullName evidence="4">Nucleoside triphosphate pyrophosphatase</fullName>
    </alternativeName>
    <alternativeName>
        <fullName evidence="4">Nucleotide pyrophosphatase</fullName>
        <shortName evidence="4">Nucleotide PPase</shortName>
    </alternativeName>
</protein>
<dbReference type="InterPro" id="IPR029001">
    <property type="entry name" value="ITPase-like_fam"/>
</dbReference>
<keyword evidence="6" id="KW-1185">Reference proteome</keyword>
<comment type="caution">
    <text evidence="4">Lacks conserved residue(s) required for the propagation of feature annotation.</text>
</comment>
<dbReference type="CDD" id="cd00555">
    <property type="entry name" value="Maf"/>
    <property type="match status" value="1"/>
</dbReference>
<gene>
    <name evidence="5" type="ORF">SAMN02745702_00601</name>
</gene>
<feature type="site" description="Important for substrate specificity" evidence="4">
    <location>
        <position position="171"/>
    </location>
</feature>
<dbReference type="PANTHER" id="PTHR43213">
    <property type="entry name" value="BIFUNCTIONAL DTTP/UTP PYROPHOSPHATASE/METHYLTRANSFERASE PROTEIN-RELATED"/>
    <property type="match status" value="1"/>
</dbReference>
<comment type="cofactor">
    <cofactor evidence="1 4">
        <name>a divalent metal cation</name>
        <dbReference type="ChEBI" id="CHEBI:60240"/>
    </cofactor>
</comment>
<dbReference type="SUPFAM" id="SSF52972">
    <property type="entry name" value="ITPase-like"/>
    <property type="match status" value="1"/>
</dbReference>
<evidence type="ECO:0000313" key="5">
    <source>
        <dbReference type="EMBL" id="SKA66483.1"/>
    </source>
</evidence>
<organism evidence="5 6">
    <name type="scientific">Desulfobaculum bizertense DSM 18034</name>
    <dbReference type="NCBI Taxonomy" id="1121442"/>
    <lineage>
        <taxon>Bacteria</taxon>
        <taxon>Pseudomonadati</taxon>
        <taxon>Thermodesulfobacteriota</taxon>
        <taxon>Desulfovibrionia</taxon>
        <taxon>Desulfovibrionales</taxon>
        <taxon>Desulfovibrionaceae</taxon>
        <taxon>Desulfobaculum</taxon>
    </lineage>
</organism>
<feature type="active site" description="Proton acceptor" evidence="4">
    <location>
        <position position="86"/>
    </location>
</feature>
<dbReference type="Pfam" id="PF02545">
    <property type="entry name" value="Maf"/>
    <property type="match status" value="1"/>
</dbReference>
<dbReference type="PIRSF" id="PIRSF006305">
    <property type="entry name" value="Maf"/>
    <property type="match status" value="1"/>
</dbReference>
<proteinExistence type="inferred from homology"/>
<dbReference type="EC" id="3.6.1.9" evidence="4"/>
<comment type="function">
    <text evidence="4">Nucleoside triphosphate pyrophosphatase that hydrolyzes dTTP and UTP. May have a dual role in cell division arrest and in preventing the incorporation of modified nucleotides into cellular nucleic acids.</text>
</comment>
<dbReference type="RefSeq" id="WP_078683928.1">
    <property type="nucleotide sequence ID" value="NZ_FUYA01000002.1"/>
</dbReference>
<dbReference type="GO" id="GO:0036221">
    <property type="term" value="F:UTP diphosphatase activity"/>
    <property type="evidence" value="ECO:0007669"/>
    <property type="project" value="RHEA"/>
</dbReference>
<comment type="similarity">
    <text evidence="4">Belongs to the Maf family. YhdE subfamily.</text>
</comment>
<dbReference type="GO" id="GO:0036218">
    <property type="term" value="F:dTTP diphosphatase activity"/>
    <property type="evidence" value="ECO:0007669"/>
    <property type="project" value="RHEA"/>
</dbReference>
<dbReference type="PANTHER" id="PTHR43213:SF5">
    <property type="entry name" value="BIFUNCTIONAL DTTP_UTP PYROPHOSPHATASE_METHYLTRANSFERASE PROTEIN-RELATED"/>
    <property type="match status" value="1"/>
</dbReference>
<evidence type="ECO:0000256" key="3">
    <source>
        <dbReference type="ARBA" id="ARBA00023080"/>
    </source>
</evidence>
<dbReference type="STRING" id="1121442.SAMN02745702_00601"/>
<keyword evidence="3 4" id="KW-0546">Nucleotide metabolism</keyword>
<dbReference type="HAMAP" id="MF_00528">
    <property type="entry name" value="Maf"/>
    <property type="match status" value="1"/>
</dbReference>
<sequence>MDIEPIVVEAGPFQSIQRIILASGSPRRCEMLESIGLDFEIIPAPDECEPEPEDHETPEEFAVRAALAKADAVHKANKDAIVIGCDTIVTLDDEIMGKPSGTTDAMMMLSKLVDNTHHVISGCAVYHPSSPRPECFSVSTEVTMGPQPLEVLFSYIETGEPMDKAGSYAIQGKGGFLIESISGSYNNVVGLPLARLVQCLQTIRAIRPRAMMTR</sequence>
<evidence type="ECO:0000256" key="1">
    <source>
        <dbReference type="ARBA" id="ARBA00001968"/>
    </source>
</evidence>
<dbReference type="InterPro" id="IPR003697">
    <property type="entry name" value="Maf-like"/>
</dbReference>
<dbReference type="Proteomes" id="UP000189733">
    <property type="component" value="Unassembled WGS sequence"/>
</dbReference>
<evidence type="ECO:0000256" key="2">
    <source>
        <dbReference type="ARBA" id="ARBA00022801"/>
    </source>
</evidence>